<keyword evidence="10" id="KW-1185">Reference proteome</keyword>
<dbReference type="Pfam" id="PF00005">
    <property type="entry name" value="ABC_tran"/>
    <property type="match status" value="1"/>
</dbReference>
<keyword evidence="2 7" id="KW-0812">Transmembrane</keyword>
<evidence type="ECO:0000256" key="6">
    <source>
        <dbReference type="ARBA" id="ARBA00023136"/>
    </source>
</evidence>
<evidence type="ECO:0000256" key="2">
    <source>
        <dbReference type="ARBA" id="ARBA00022692"/>
    </source>
</evidence>
<dbReference type="OrthoDB" id="10255969at2759"/>
<dbReference type="Pfam" id="PF12698">
    <property type="entry name" value="ABC2_membrane_3"/>
    <property type="match status" value="1"/>
</dbReference>
<evidence type="ECO:0000256" key="3">
    <source>
        <dbReference type="ARBA" id="ARBA00022741"/>
    </source>
</evidence>
<reference evidence="9 10" key="1">
    <citation type="journal article" date="2016" name="Genome Biol. Evol.">
        <title>Gene Family Evolution Reflects Adaptation to Soil Environmental Stressors in the Genome of the Collembolan Orchesella cincta.</title>
        <authorList>
            <person name="Faddeeva-Vakhrusheva A."/>
            <person name="Derks M.F."/>
            <person name="Anvar S.Y."/>
            <person name="Agamennone V."/>
            <person name="Suring W."/>
            <person name="Smit S."/>
            <person name="van Straalen N.M."/>
            <person name="Roelofs D."/>
        </authorList>
    </citation>
    <scope>NUCLEOTIDE SEQUENCE [LARGE SCALE GENOMIC DNA]</scope>
    <source>
        <tissue evidence="9">Mixed pool</tissue>
    </source>
</reference>
<organism evidence="9 10">
    <name type="scientific">Orchesella cincta</name>
    <name type="common">Springtail</name>
    <name type="synonym">Podura cincta</name>
    <dbReference type="NCBI Taxonomy" id="48709"/>
    <lineage>
        <taxon>Eukaryota</taxon>
        <taxon>Metazoa</taxon>
        <taxon>Ecdysozoa</taxon>
        <taxon>Arthropoda</taxon>
        <taxon>Hexapoda</taxon>
        <taxon>Collembola</taxon>
        <taxon>Entomobryomorpha</taxon>
        <taxon>Entomobryoidea</taxon>
        <taxon>Orchesellidae</taxon>
        <taxon>Orchesellinae</taxon>
        <taxon>Orchesella</taxon>
    </lineage>
</organism>
<dbReference type="InterPro" id="IPR013525">
    <property type="entry name" value="ABC2_TM"/>
</dbReference>
<keyword evidence="6 7" id="KW-0472">Membrane</keyword>
<dbReference type="STRING" id="48709.A0A1D2MHT4"/>
<evidence type="ECO:0000259" key="8">
    <source>
        <dbReference type="PROSITE" id="PS50893"/>
    </source>
</evidence>
<evidence type="ECO:0000256" key="4">
    <source>
        <dbReference type="ARBA" id="ARBA00022840"/>
    </source>
</evidence>
<dbReference type="InterPro" id="IPR027417">
    <property type="entry name" value="P-loop_NTPase"/>
</dbReference>
<dbReference type="InterPro" id="IPR017871">
    <property type="entry name" value="ABC_transporter-like_CS"/>
</dbReference>
<dbReference type="PANTHER" id="PTHR43038">
    <property type="entry name" value="ATP-BINDING CASSETTE, SUB-FAMILY H, MEMBER 1"/>
    <property type="match status" value="1"/>
</dbReference>
<dbReference type="Proteomes" id="UP000094527">
    <property type="component" value="Unassembled WGS sequence"/>
</dbReference>
<dbReference type="GO" id="GO:0016020">
    <property type="term" value="C:membrane"/>
    <property type="evidence" value="ECO:0007669"/>
    <property type="project" value="UniProtKB-SubCell"/>
</dbReference>
<feature type="transmembrane region" description="Helical" evidence="7">
    <location>
        <begin position="624"/>
        <end position="646"/>
    </location>
</feature>
<dbReference type="AlphaFoldDB" id="A0A1D2MHT4"/>
<dbReference type="Gene3D" id="3.40.50.300">
    <property type="entry name" value="P-loop containing nucleotide triphosphate hydrolases"/>
    <property type="match status" value="1"/>
</dbReference>
<feature type="transmembrane region" description="Helical" evidence="7">
    <location>
        <begin position="533"/>
        <end position="558"/>
    </location>
</feature>
<evidence type="ECO:0000256" key="7">
    <source>
        <dbReference type="SAM" id="Phobius"/>
    </source>
</evidence>
<dbReference type="GO" id="GO:0016887">
    <property type="term" value="F:ATP hydrolysis activity"/>
    <property type="evidence" value="ECO:0007669"/>
    <property type="project" value="InterPro"/>
</dbReference>
<protein>
    <submittedName>
        <fullName evidence="9">ABC transporter G family member 23</fullName>
    </submittedName>
</protein>
<dbReference type="OMA" id="GYLISEC"/>
<dbReference type="SUPFAM" id="SSF52540">
    <property type="entry name" value="P-loop containing nucleoside triphosphate hydrolases"/>
    <property type="match status" value="1"/>
</dbReference>
<dbReference type="InterPro" id="IPR003439">
    <property type="entry name" value="ABC_transporter-like_ATP-bd"/>
</dbReference>
<dbReference type="PANTHER" id="PTHR43038:SF5">
    <property type="entry name" value="RE14039P"/>
    <property type="match status" value="1"/>
</dbReference>
<dbReference type="PROSITE" id="PS00211">
    <property type="entry name" value="ABC_TRANSPORTER_1"/>
    <property type="match status" value="1"/>
</dbReference>
<keyword evidence="5 7" id="KW-1133">Transmembrane helix</keyword>
<dbReference type="PROSITE" id="PS50893">
    <property type="entry name" value="ABC_TRANSPORTER_2"/>
    <property type="match status" value="1"/>
</dbReference>
<dbReference type="GO" id="GO:0005524">
    <property type="term" value="F:ATP binding"/>
    <property type="evidence" value="ECO:0007669"/>
    <property type="project" value="UniProtKB-KW"/>
</dbReference>
<dbReference type="EMBL" id="LJIJ01001206">
    <property type="protein sequence ID" value="ODM92535.1"/>
    <property type="molecule type" value="Genomic_DNA"/>
</dbReference>
<sequence>MTETQGNFELGIIQGSEDELDMEIEAAVVVRNAEKCYKVGKPVLSGLDMTVTCGSIYALLGSSGCGKTTLLSCILGIRKLNKGSVWLYGERPGTSGIEIPGRNVGYMPQETSLYNEFTIWETLRYFGTFSGMTEEQVETEAHFFESLLDLPPQMRRIGTLSGGEKRRVSFAAALISNPQLLILDEPTVGVSSKIWSYLIKLVTCRNTTVILSTHHIDEARKANMIGVIRNGLMIAEKSPQELIATYALNGSLETAVLNLCKKDSMVESGTSQSNYKRPKGSTANRRLSTWDREHNARNKLLQKSDDVKMAEIMNSEPEKASFLGGSVARIKALAKKNSVTLLRNPIEYDAKSAVVLGETWGYLVFPQNFSSQMYQSSVLGSNVNLSVLTSRDIIGRLDETNKHISSAIKTTLYKTQSDFISTLLSNCGMDPRRIQSSLRYQKPIFGKDDTDMREYAAPNLSLTAAFFFPIISIGLRFIDEKKCGMMERSLVAGVKTWEIAVGYLISECFVIVTQSALVLAVQTFISEITILGSVWLVFGLFVLVGYCGVSLGFLFGSICNEKMDFAIITMASFFPNVFVSGIFWPVEGMPEFVQKVVFIFPCALPSESLRSIISRGWGISHFNVWSGFVVLAAYIIVDILLTIFVYKL</sequence>
<feature type="transmembrane region" description="Helical" evidence="7">
    <location>
        <begin position="499"/>
        <end position="521"/>
    </location>
</feature>
<comment type="caution">
    <text evidence="9">The sequence shown here is derived from an EMBL/GenBank/DDBJ whole genome shotgun (WGS) entry which is preliminary data.</text>
</comment>
<feature type="transmembrane region" description="Helical" evidence="7">
    <location>
        <begin position="460"/>
        <end position="478"/>
    </location>
</feature>
<comment type="subcellular location">
    <subcellularLocation>
        <location evidence="1">Membrane</location>
        <topology evidence="1">Multi-pass membrane protein</topology>
    </subcellularLocation>
</comment>
<feature type="transmembrane region" description="Helical" evidence="7">
    <location>
        <begin position="565"/>
        <end position="586"/>
    </location>
</feature>
<feature type="domain" description="ABC transporter" evidence="8">
    <location>
        <begin position="28"/>
        <end position="255"/>
    </location>
</feature>
<gene>
    <name evidence="9" type="ORF">Ocin01_14142</name>
</gene>
<name>A0A1D2MHT4_ORCCI</name>
<evidence type="ECO:0000256" key="1">
    <source>
        <dbReference type="ARBA" id="ARBA00004141"/>
    </source>
</evidence>
<accession>A0A1D2MHT4</accession>
<evidence type="ECO:0000256" key="5">
    <source>
        <dbReference type="ARBA" id="ARBA00022989"/>
    </source>
</evidence>
<dbReference type="GO" id="GO:0140359">
    <property type="term" value="F:ABC-type transporter activity"/>
    <property type="evidence" value="ECO:0007669"/>
    <property type="project" value="InterPro"/>
</dbReference>
<evidence type="ECO:0000313" key="10">
    <source>
        <dbReference type="Proteomes" id="UP000094527"/>
    </source>
</evidence>
<dbReference type="InterPro" id="IPR003593">
    <property type="entry name" value="AAA+_ATPase"/>
</dbReference>
<evidence type="ECO:0000313" key="9">
    <source>
        <dbReference type="EMBL" id="ODM92535.1"/>
    </source>
</evidence>
<keyword evidence="3" id="KW-0547">Nucleotide-binding</keyword>
<keyword evidence="4" id="KW-0067">ATP-binding</keyword>
<dbReference type="SMART" id="SM00382">
    <property type="entry name" value="AAA"/>
    <property type="match status" value="1"/>
</dbReference>
<proteinExistence type="predicted"/>